<evidence type="ECO:0000256" key="7">
    <source>
        <dbReference type="ARBA" id="ARBA00023004"/>
    </source>
</evidence>
<organism evidence="10 11">
    <name type="scientific">Crenothrix polyspora</name>
    <dbReference type="NCBI Taxonomy" id="360316"/>
    <lineage>
        <taxon>Bacteria</taxon>
        <taxon>Pseudomonadati</taxon>
        <taxon>Pseudomonadota</taxon>
        <taxon>Gammaproteobacteria</taxon>
        <taxon>Methylococcales</taxon>
        <taxon>Crenotrichaceae</taxon>
        <taxon>Crenothrix</taxon>
    </lineage>
</organism>
<evidence type="ECO:0000256" key="4">
    <source>
        <dbReference type="ARBA" id="ARBA00022723"/>
    </source>
</evidence>
<evidence type="ECO:0000313" key="10">
    <source>
        <dbReference type="EMBL" id="SJM91752.1"/>
    </source>
</evidence>
<gene>
    <name evidence="9 10" type="primary">mtnD</name>
    <name evidence="10" type="ORF">CRENPOLYSF1_200076</name>
</gene>
<dbReference type="OrthoDB" id="9795636at2"/>
<comment type="function">
    <text evidence="9">Catalyzes 2 different reactions between oxygene and the acireductone 1,2-dihydroxy-3-keto-5-methylthiopentene (DHK-MTPene) depending upon the metal bound in the active site. Fe-containing acireductone dioxygenase (Fe-ARD) produces formate and 2-keto-4-methylthiobutyrate (KMTB), the alpha-ketoacid precursor of methionine in the methionine recycle pathway. Ni-containing acireductone dioxygenase (Ni-ARD) produces methylthiopropionate, carbon monoxide and formate, and does not lie on the methionine recycle pathway.</text>
</comment>
<comment type="catalytic activity">
    <reaction evidence="9">
        <text>1,2-dihydroxy-5-(methylsulfanyl)pent-1-en-3-one + O2 = 3-(methylsulfanyl)propanoate + CO + formate + 2 H(+)</text>
        <dbReference type="Rhea" id="RHEA:14161"/>
        <dbReference type="ChEBI" id="CHEBI:15378"/>
        <dbReference type="ChEBI" id="CHEBI:15379"/>
        <dbReference type="ChEBI" id="CHEBI:15740"/>
        <dbReference type="ChEBI" id="CHEBI:17245"/>
        <dbReference type="ChEBI" id="CHEBI:49016"/>
        <dbReference type="ChEBI" id="CHEBI:49252"/>
        <dbReference type="EC" id="1.13.11.53"/>
    </reaction>
</comment>
<dbReference type="GO" id="GO:0005506">
    <property type="term" value="F:iron ion binding"/>
    <property type="evidence" value="ECO:0007669"/>
    <property type="project" value="UniProtKB-UniRule"/>
</dbReference>
<evidence type="ECO:0000313" key="11">
    <source>
        <dbReference type="Proteomes" id="UP000195667"/>
    </source>
</evidence>
<keyword evidence="3 9" id="KW-0028">Amino-acid biosynthesis</keyword>
<keyword evidence="2 9" id="KW-0533">Nickel</keyword>
<comment type="cofactor">
    <cofactor evidence="9">
        <name>Ni(2+)</name>
        <dbReference type="ChEBI" id="CHEBI:49786"/>
    </cofactor>
    <text evidence="9">Binds 1 nickel ion per monomer.</text>
</comment>
<comment type="caution">
    <text evidence="9">Lacks conserved residue(s) required for the propagation of feature annotation.</text>
</comment>
<comment type="pathway">
    <text evidence="9">Amino-acid biosynthesis; L-methionine biosynthesis via salvage pathway; L-methionine from S-methyl-5-thio-alpha-D-ribose 1-phosphate: step 5/6.</text>
</comment>
<dbReference type="AlphaFoldDB" id="A0A1R4H684"/>
<keyword evidence="11" id="KW-1185">Reference proteome</keyword>
<comment type="similarity">
    <text evidence="9">Belongs to the acireductone dioxygenase (ARD) family.</text>
</comment>
<feature type="binding site" evidence="9">
    <location>
        <position position="98"/>
    </location>
    <ligand>
        <name>Ni(2+)</name>
        <dbReference type="ChEBI" id="CHEBI:49786"/>
    </ligand>
</feature>
<reference evidence="11" key="1">
    <citation type="submission" date="2017-02" db="EMBL/GenBank/DDBJ databases">
        <authorList>
            <person name="Daims H."/>
        </authorList>
    </citation>
    <scope>NUCLEOTIDE SEQUENCE [LARGE SCALE GENOMIC DNA]</scope>
</reference>
<feature type="binding site" evidence="9">
    <location>
        <position position="102"/>
    </location>
    <ligand>
        <name>Fe(2+)</name>
        <dbReference type="ChEBI" id="CHEBI:29033"/>
    </ligand>
</feature>
<dbReference type="HAMAP" id="MF_01682">
    <property type="entry name" value="Salvage_MtnD"/>
    <property type="match status" value="1"/>
</dbReference>
<feature type="binding site" evidence="9">
    <location>
        <position position="140"/>
    </location>
    <ligand>
        <name>Fe(2+)</name>
        <dbReference type="ChEBI" id="CHEBI:29033"/>
    </ligand>
</feature>
<dbReference type="EC" id="1.13.11.54" evidence="9"/>
<dbReference type="RefSeq" id="WP_087143092.1">
    <property type="nucleotide sequence ID" value="NZ_FUKI01000094.1"/>
</dbReference>
<comment type="cofactor">
    <cofactor evidence="9">
        <name>Fe(2+)</name>
        <dbReference type="ChEBI" id="CHEBI:29033"/>
    </cofactor>
    <text evidence="9">Binds 1 Fe(2+) cation per monomer.</text>
</comment>
<feature type="binding site" evidence="9">
    <location>
        <position position="140"/>
    </location>
    <ligand>
        <name>Ni(2+)</name>
        <dbReference type="ChEBI" id="CHEBI:49786"/>
    </ligand>
</feature>
<keyword evidence="7 9" id="KW-0408">Iron</keyword>
<dbReference type="InterPro" id="IPR004313">
    <property type="entry name" value="ARD"/>
</dbReference>
<feature type="binding site" evidence="9">
    <location>
        <position position="96"/>
    </location>
    <ligand>
        <name>Ni(2+)</name>
        <dbReference type="ChEBI" id="CHEBI:49786"/>
    </ligand>
</feature>
<evidence type="ECO:0000256" key="5">
    <source>
        <dbReference type="ARBA" id="ARBA00022964"/>
    </source>
</evidence>
<evidence type="ECO:0000256" key="9">
    <source>
        <dbReference type="HAMAP-Rule" id="MF_01682"/>
    </source>
</evidence>
<dbReference type="InterPro" id="IPR023956">
    <property type="entry name" value="ARD_bac"/>
</dbReference>
<dbReference type="Gene3D" id="2.60.120.10">
    <property type="entry name" value="Jelly Rolls"/>
    <property type="match status" value="1"/>
</dbReference>
<dbReference type="CDD" id="cd02232">
    <property type="entry name" value="cupin_ARD"/>
    <property type="match status" value="1"/>
</dbReference>
<dbReference type="GO" id="GO:0019509">
    <property type="term" value="P:L-methionine salvage from methylthioadenosine"/>
    <property type="evidence" value="ECO:0007669"/>
    <property type="project" value="UniProtKB-UniRule"/>
</dbReference>
<dbReference type="GO" id="GO:0010309">
    <property type="term" value="F:acireductone dioxygenase [iron(II)-requiring] activity"/>
    <property type="evidence" value="ECO:0007669"/>
    <property type="project" value="UniProtKB-UniRule"/>
</dbReference>
<dbReference type="UniPathway" id="UPA00904">
    <property type="reaction ID" value="UER00878"/>
</dbReference>
<name>A0A1R4H684_9GAMM</name>
<dbReference type="PANTHER" id="PTHR23418">
    <property type="entry name" value="ACIREDUCTONE DIOXYGENASE"/>
    <property type="match status" value="1"/>
</dbReference>
<evidence type="ECO:0000256" key="3">
    <source>
        <dbReference type="ARBA" id="ARBA00022605"/>
    </source>
</evidence>
<feature type="binding site" evidence="9">
    <location>
        <position position="96"/>
    </location>
    <ligand>
        <name>Fe(2+)</name>
        <dbReference type="ChEBI" id="CHEBI:29033"/>
    </ligand>
</feature>
<sequence>MSLLTVFSDNQAEYGENYHDFAAIAQQLSAIDVQFERWQTAFELAPDASQALILSAYEESINRLMQQYGFKSVDIINLTADHPEKITLRQKFLAEHIHTDFEVRFFIDGCGLFSLHVGDKVYAVLCEKGDLISVPAHTKHWFDMGENPNFKCIRLFTTPEGWVADFTGNAIAKRFPTLDQTVAMLS</sequence>
<dbReference type="PANTHER" id="PTHR23418:SF0">
    <property type="entry name" value="ACIREDUCTONE DIOXYGENASE"/>
    <property type="match status" value="1"/>
</dbReference>
<dbReference type="GO" id="GO:0019284">
    <property type="term" value="P:L-methionine salvage from S-adenosylmethionine"/>
    <property type="evidence" value="ECO:0007669"/>
    <property type="project" value="InterPro"/>
</dbReference>
<dbReference type="EC" id="1.13.11.53" evidence="9"/>
<comment type="catalytic activity">
    <reaction evidence="1 9">
        <text>1,2-dihydroxy-5-(methylsulfanyl)pent-1-en-3-one + O2 = 4-methylsulfanyl-2-oxobutanoate + formate + 2 H(+)</text>
        <dbReference type="Rhea" id="RHEA:24504"/>
        <dbReference type="ChEBI" id="CHEBI:15378"/>
        <dbReference type="ChEBI" id="CHEBI:15379"/>
        <dbReference type="ChEBI" id="CHEBI:15740"/>
        <dbReference type="ChEBI" id="CHEBI:16723"/>
        <dbReference type="ChEBI" id="CHEBI:49252"/>
        <dbReference type="EC" id="1.13.11.54"/>
    </reaction>
</comment>
<keyword evidence="6 9" id="KW-0560">Oxidoreductase</keyword>
<proteinExistence type="inferred from homology"/>
<dbReference type="SUPFAM" id="SSF51182">
    <property type="entry name" value="RmlC-like cupins"/>
    <property type="match status" value="1"/>
</dbReference>
<feature type="binding site" evidence="9">
    <location>
        <position position="102"/>
    </location>
    <ligand>
        <name>Ni(2+)</name>
        <dbReference type="ChEBI" id="CHEBI:49786"/>
    </ligand>
</feature>
<dbReference type="EMBL" id="FUKI01000094">
    <property type="protein sequence ID" value="SJM91752.1"/>
    <property type="molecule type" value="Genomic_DNA"/>
</dbReference>
<feature type="binding site" evidence="9">
    <location>
        <position position="98"/>
    </location>
    <ligand>
        <name>Fe(2+)</name>
        <dbReference type="ChEBI" id="CHEBI:29033"/>
    </ligand>
</feature>
<dbReference type="InterPro" id="IPR011051">
    <property type="entry name" value="RmlC_Cupin_sf"/>
</dbReference>
<dbReference type="InterPro" id="IPR014710">
    <property type="entry name" value="RmlC-like_jellyroll"/>
</dbReference>
<keyword evidence="5 9" id="KW-0223">Dioxygenase</keyword>
<dbReference type="GO" id="GO:0016151">
    <property type="term" value="F:nickel cation binding"/>
    <property type="evidence" value="ECO:0007669"/>
    <property type="project" value="UniProtKB-UniRule"/>
</dbReference>
<evidence type="ECO:0000256" key="1">
    <source>
        <dbReference type="ARBA" id="ARBA00000428"/>
    </source>
</evidence>
<accession>A0A1R4H684</accession>
<feature type="site" description="May play a role in metal incorporation in vivo" evidence="9">
    <location>
        <position position="95"/>
    </location>
</feature>
<keyword evidence="4 9" id="KW-0479">Metal-binding</keyword>
<keyword evidence="8 9" id="KW-0486">Methionine biosynthesis</keyword>
<evidence type="ECO:0000256" key="6">
    <source>
        <dbReference type="ARBA" id="ARBA00023002"/>
    </source>
</evidence>
<dbReference type="Proteomes" id="UP000195667">
    <property type="component" value="Unassembled WGS sequence"/>
</dbReference>
<dbReference type="Pfam" id="PF03079">
    <property type="entry name" value="ARD"/>
    <property type="match status" value="1"/>
</dbReference>
<comment type="subunit">
    <text evidence="9">Monomer.</text>
</comment>
<evidence type="ECO:0000256" key="8">
    <source>
        <dbReference type="ARBA" id="ARBA00023167"/>
    </source>
</evidence>
<evidence type="ECO:0000256" key="2">
    <source>
        <dbReference type="ARBA" id="ARBA00022596"/>
    </source>
</evidence>
<protein>
    <recommendedName>
        <fullName evidence="9">Acireductone dioxygenase</fullName>
    </recommendedName>
    <alternativeName>
        <fullName evidence="9">1,2-dihydroxy-3-keto-5-methylthiopentene dioxygenase</fullName>
        <shortName evidence="9">DHK-MTPene dioxygenase</shortName>
    </alternativeName>
    <alternativeName>
        <fullName evidence="9">Acireductone dioxygenase (Fe(2+)-requiring)</fullName>
        <shortName evidence="9">ARD'</shortName>
        <shortName evidence="9">Fe-ARD</shortName>
        <ecNumber evidence="9">1.13.11.54</ecNumber>
    </alternativeName>
    <alternativeName>
        <fullName evidence="9">Acireductone dioxygenase (Ni(2+)-requiring)</fullName>
        <shortName evidence="9">ARD</shortName>
        <shortName evidence="9">Ni-ARD</shortName>
        <ecNumber evidence="9">1.13.11.53</ecNumber>
    </alternativeName>
</protein>
<dbReference type="GO" id="GO:0010308">
    <property type="term" value="F:acireductone dioxygenase (Ni2+-requiring) activity"/>
    <property type="evidence" value="ECO:0007669"/>
    <property type="project" value="UniProtKB-UniRule"/>
</dbReference>
<feature type="site" description="Important to generate the dianion" evidence="9">
    <location>
        <position position="104"/>
    </location>
</feature>